<dbReference type="RefSeq" id="WP_097655377.1">
    <property type="nucleotide sequence ID" value="NZ_LYXE01000189.1"/>
</dbReference>
<sequence>MSNHDGSYMLRDVLTLLDEAGVWAAMPRTVQQDLVIRIVKLACDRHDCNAGEILDGHEAFGLCYDCRTPAEPLRHGLCRTCWPDDDDEDDDEDDAEDG</sequence>
<reference evidence="1 2" key="1">
    <citation type="submission" date="2016-05" db="EMBL/GenBank/DDBJ databases">
        <authorList>
            <person name="Lavstsen T."/>
            <person name="Jespersen J.S."/>
        </authorList>
    </citation>
    <scope>NUCLEOTIDE SEQUENCE [LARGE SCALE GENOMIC DNA]</scope>
    <source>
        <strain evidence="1 2">B7-9</strain>
    </source>
</reference>
<evidence type="ECO:0000313" key="1">
    <source>
        <dbReference type="EMBL" id="PDV96534.1"/>
    </source>
</evidence>
<dbReference type="Proteomes" id="UP000220922">
    <property type="component" value="Unassembled WGS sequence"/>
</dbReference>
<proteinExistence type="predicted"/>
<organism evidence="1 2">
    <name type="scientific">Candidatus Chloroploca asiatica</name>
    <dbReference type="NCBI Taxonomy" id="1506545"/>
    <lineage>
        <taxon>Bacteria</taxon>
        <taxon>Bacillati</taxon>
        <taxon>Chloroflexota</taxon>
        <taxon>Chloroflexia</taxon>
        <taxon>Chloroflexales</taxon>
        <taxon>Chloroflexineae</taxon>
        <taxon>Oscillochloridaceae</taxon>
        <taxon>Candidatus Chloroploca</taxon>
    </lineage>
</organism>
<accession>A0A2H3KFR5</accession>
<dbReference type="AlphaFoldDB" id="A0A2H3KFR5"/>
<protein>
    <submittedName>
        <fullName evidence="1">Uncharacterized protein</fullName>
    </submittedName>
</protein>
<dbReference type="EMBL" id="LYXE01000189">
    <property type="protein sequence ID" value="PDV96534.1"/>
    <property type="molecule type" value="Genomic_DNA"/>
</dbReference>
<evidence type="ECO:0000313" key="2">
    <source>
        <dbReference type="Proteomes" id="UP000220922"/>
    </source>
</evidence>
<gene>
    <name evidence="1" type="ORF">A9Q02_20660</name>
</gene>
<dbReference type="OrthoDB" id="163741at2"/>
<comment type="caution">
    <text evidence="1">The sequence shown here is derived from an EMBL/GenBank/DDBJ whole genome shotgun (WGS) entry which is preliminary data.</text>
</comment>
<keyword evidence="2" id="KW-1185">Reference proteome</keyword>
<name>A0A2H3KFR5_9CHLR</name>